<dbReference type="EMBL" id="AOMF01000050">
    <property type="protein sequence ID" value="EMA56417.1"/>
    <property type="molecule type" value="Genomic_DNA"/>
</dbReference>
<dbReference type="SUPFAM" id="SSF53649">
    <property type="entry name" value="Alkaline phosphatase-like"/>
    <property type="match status" value="1"/>
</dbReference>
<name>M0NEK2_9EURY</name>
<gene>
    <name evidence="2" type="ORF">C451_02562</name>
</gene>
<sequence length="310" mass="35840">MYELRQLRRAIANPRLFVRELNRLYYTHLHRRTYNPSGVDIVTADWDNLYILDACRYDAFAARSDLPGRLERRQSRGSMTAEFLRGNFDGRDLTDTVYVTATPMFYWNRNRGDVDATFHAEINVWQDDGWDDEFHTVRPETMAERAQQAAEKYPNKRLLVHFVQPHFPAIGPTGEDHPELNSLRVWDAIDMGDLDLPDKVYRKAFTENLDAVLPHVQELMDTIEGKTVVTADHGQMLGERSFPIPFREYGHPPGIHTDTLLMVPWLVHTNGPRRKIIAEEPECKPDHSGETGPQDETVESEIVTDRLEDL</sequence>
<dbReference type="eggNOG" id="arCOG04525">
    <property type="taxonomic scope" value="Archaea"/>
</dbReference>
<dbReference type="RefSeq" id="WP_007737300.1">
    <property type="nucleotide sequence ID" value="NZ_AOMF01000050.1"/>
</dbReference>
<dbReference type="AlphaFoldDB" id="M0NEK2"/>
<evidence type="ECO:0000256" key="1">
    <source>
        <dbReference type="SAM" id="MobiDB-lite"/>
    </source>
</evidence>
<dbReference type="Proteomes" id="UP000011680">
    <property type="component" value="Unassembled WGS sequence"/>
</dbReference>
<dbReference type="OrthoDB" id="100846at2157"/>
<protein>
    <recommendedName>
        <fullName evidence="4">Sulfatase N-terminal domain-containing protein</fullName>
    </recommendedName>
</protein>
<feature type="region of interest" description="Disordered" evidence="1">
    <location>
        <begin position="279"/>
        <end position="310"/>
    </location>
</feature>
<evidence type="ECO:0000313" key="3">
    <source>
        <dbReference type="Proteomes" id="UP000011680"/>
    </source>
</evidence>
<evidence type="ECO:0000313" key="2">
    <source>
        <dbReference type="EMBL" id="EMA56417.1"/>
    </source>
</evidence>
<dbReference type="Gene3D" id="3.40.720.10">
    <property type="entry name" value="Alkaline Phosphatase, subunit A"/>
    <property type="match status" value="1"/>
</dbReference>
<feature type="compositionally biased region" description="Basic and acidic residues" evidence="1">
    <location>
        <begin position="279"/>
        <end position="289"/>
    </location>
</feature>
<proteinExistence type="predicted"/>
<dbReference type="InterPro" id="IPR017850">
    <property type="entry name" value="Alkaline_phosphatase_core_sf"/>
</dbReference>
<feature type="non-terminal residue" evidence="2">
    <location>
        <position position="310"/>
    </location>
</feature>
<evidence type="ECO:0008006" key="4">
    <source>
        <dbReference type="Google" id="ProtNLM"/>
    </source>
</evidence>
<organism evidence="2 3">
    <name type="scientific">Halococcus thailandensis JCM 13552</name>
    <dbReference type="NCBI Taxonomy" id="1227457"/>
    <lineage>
        <taxon>Archaea</taxon>
        <taxon>Methanobacteriati</taxon>
        <taxon>Methanobacteriota</taxon>
        <taxon>Stenosarchaea group</taxon>
        <taxon>Halobacteria</taxon>
        <taxon>Halobacteriales</taxon>
        <taxon>Halococcaceae</taxon>
        <taxon>Halococcus</taxon>
    </lineage>
</organism>
<accession>M0NEK2</accession>
<keyword evidence="3" id="KW-1185">Reference proteome</keyword>
<comment type="caution">
    <text evidence="2">The sequence shown here is derived from an EMBL/GenBank/DDBJ whole genome shotgun (WGS) entry which is preliminary data.</text>
</comment>
<reference evidence="2 3" key="1">
    <citation type="journal article" date="2014" name="PLoS Genet.">
        <title>Phylogenetically driven sequencing of extremely halophilic archaea reveals strategies for static and dynamic osmo-response.</title>
        <authorList>
            <person name="Becker E.A."/>
            <person name="Seitzer P.M."/>
            <person name="Tritt A."/>
            <person name="Larsen D."/>
            <person name="Krusor M."/>
            <person name="Yao A.I."/>
            <person name="Wu D."/>
            <person name="Madern D."/>
            <person name="Eisen J.A."/>
            <person name="Darling A.E."/>
            <person name="Facciotti M.T."/>
        </authorList>
    </citation>
    <scope>NUCLEOTIDE SEQUENCE [LARGE SCALE GENOMIC DNA]</scope>
    <source>
        <strain evidence="2 3">JCM 13552</strain>
    </source>
</reference>